<protein>
    <submittedName>
        <fullName evidence="1">Transposase</fullName>
    </submittedName>
</protein>
<dbReference type="PANTHER" id="PTHR33795:SF1">
    <property type="entry name" value="INSERTION ELEMENT IS150 PROTEIN INSJ"/>
    <property type="match status" value="1"/>
</dbReference>
<dbReference type="GO" id="GO:0006313">
    <property type="term" value="P:DNA transposition"/>
    <property type="evidence" value="ECO:0007669"/>
    <property type="project" value="InterPro"/>
</dbReference>
<evidence type="ECO:0000313" key="2">
    <source>
        <dbReference type="Proteomes" id="UP001178322"/>
    </source>
</evidence>
<gene>
    <name evidence="1" type="ORF">QNH24_08555</name>
</gene>
<name>A0AAX3X334_9BACI</name>
<organism evidence="1 2">
    <name type="scientific">Lysinibacillus pakistanensis</name>
    <dbReference type="NCBI Taxonomy" id="759811"/>
    <lineage>
        <taxon>Bacteria</taxon>
        <taxon>Bacillati</taxon>
        <taxon>Bacillota</taxon>
        <taxon>Bacilli</taxon>
        <taxon>Bacillales</taxon>
        <taxon>Bacillaceae</taxon>
        <taxon>Lysinibacillus</taxon>
    </lineage>
</organism>
<sequence length="94" mass="10787">MTKFTNDQKLETITRYQNSSESIGEIAKSIGTYCSVVSNWIKQFEYHGLSAFEKSYTTYTTQFKMDVRTLSGNSKEEQLQLNLSIISHILFMGV</sequence>
<dbReference type="EMBL" id="CP126101">
    <property type="protein sequence ID" value="WHY53276.1"/>
    <property type="molecule type" value="Genomic_DNA"/>
</dbReference>
<reference evidence="1" key="1">
    <citation type="submission" date="2023-05" db="EMBL/GenBank/DDBJ databases">
        <title>Comparative genomics of Bacillaceae isolates and their secondary metabolite potential.</title>
        <authorList>
            <person name="Song L."/>
            <person name="Nielsen L.J."/>
            <person name="Mohite O."/>
            <person name="Xu X."/>
            <person name="Weber T."/>
            <person name="Kovacs A.T."/>
        </authorList>
    </citation>
    <scope>NUCLEOTIDE SEQUENCE</scope>
    <source>
        <strain evidence="1">LY1</strain>
    </source>
</reference>
<dbReference type="InterPro" id="IPR052057">
    <property type="entry name" value="IS150/IS1296_orfA-like"/>
</dbReference>
<dbReference type="InterPro" id="IPR002514">
    <property type="entry name" value="Transposase_8"/>
</dbReference>
<dbReference type="Pfam" id="PF01527">
    <property type="entry name" value="HTH_Tnp_1"/>
    <property type="match status" value="1"/>
</dbReference>
<dbReference type="GO" id="GO:0004803">
    <property type="term" value="F:transposase activity"/>
    <property type="evidence" value="ECO:0007669"/>
    <property type="project" value="InterPro"/>
</dbReference>
<accession>A0AAX3X334</accession>
<dbReference type="RefSeq" id="WP_283871632.1">
    <property type="nucleotide sequence ID" value="NZ_CP126101.1"/>
</dbReference>
<dbReference type="GO" id="GO:0003677">
    <property type="term" value="F:DNA binding"/>
    <property type="evidence" value="ECO:0007669"/>
    <property type="project" value="InterPro"/>
</dbReference>
<proteinExistence type="predicted"/>
<dbReference type="SUPFAM" id="SSF46689">
    <property type="entry name" value="Homeodomain-like"/>
    <property type="match status" value="1"/>
</dbReference>
<dbReference type="AlphaFoldDB" id="A0AAX3X334"/>
<evidence type="ECO:0000313" key="1">
    <source>
        <dbReference type="EMBL" id="WHY53276.1"/>
    </source>
</evidence>
<dbReference type="InterPro" id="IPR009057">
    <property type="entry name" value="Homeodomain-like_sf"/>
</dbReference>
<dbReference type="PANTHER" id="PTHR33795">
    <property type="entry name" value="INSERTION ELEMENT IS150 PROTEIN INSJ"/>
    <property type="match status" value="1"/>
</dbReference>
<dbReference type="Proteomes" id="UP001178322">
    <property type="component" value="Chromosome"/>
</dbReference>